<dbReference type="InterPro" id="IPR036390">
    <property type="entry name" value="WH_DNA-bd_sf"/>
</dbReference>
<dbReference type="PROSITE" id="PS51683">
    <property type="entry name" value="SAM_OMT_II"/>
    <property type="match status" value="1"/>
</dbReference>
<protein>
    <submittedName>
        <fullName evidence="7">Uncharacterized protein</fullName>
    </submittedName>
</protein>
<feature type="domain" description="O-methyltransferase C-terminal" evidence="5">
    <location>
        <begin position="132"/>
        <end position="343"/>
    </location>
</feature>
<feature type="domain" description="O-methyltransferase dimerisation" evidence="6">
    <location>
        <begin position="16"/>
        <end position="109"/>
    </location>
</feature>
<sequence length="363" mass="39982">MEIAKKGEESAQAKLWKFVYGYADSLVIRSTIDLRLADIIHSHGGGPISLSDLSSRLPLPSVDSDRLRHLMRYLVHMGLFTLLHHPDEEEEEEQEERYGLSPLAADYLVTSSDKSIVPALLLHTDVDMMAAYHHIKDGLQPGGPTAFEAARGKNLWDYLAERPEKNRIFNEAMAHGLRLLISALVRDCADVFAGVGSLVDVGGGTGSAARAIAKAFPDIKCTVFDLPHVIAHDDHSSEYSTTIINRVGGDMFQSIPSADAILFERVLHNWADEECVKILKNCKEAVPAQGGKVIIVDIVLSVDKDEPDDHKTMALDLGMLVFTTGKQRTEAEWKKLIHNAGFKGYEIKHIAAAQSVIVAYPHD</sequence>
<keyword evidence="1" id="KW-0489">Methyltransferase</keyword>
<evidence type="ECO:0000259" key="6">
    <source>
        <dbReference type="Pfam" id="PF08100"/>
    </source>
</evidence>
<dbReference type="Pfam" id="PF00891">
    <property type="entry name" value="Methyltransf_2"/>
    <property type="match status" value="1"/>
</dbReference>
<organism evidence="7 8">
    <name type="scientific">Aristolochia fimbriata</name>
    <name type="common">White veined hardy Dutchman's pipe vine</name>
    <dbReference type="NCBI Taxonomy" id="158543"/>
    <lineage>
        <taxon>Eukaryota</taxon>
        <taxon>Viridiplantae</taxon>
        <taxon>Streptophyta</taxon>
        <taxon>Embryophyta</taxon>
        <taxon>Tracheophyta</taxon>
        <taxon>Spermatophyta</taxon>
        <taxon>Magnoliopsida</taxon>
        <taxon>Magnoliidae</taxon>
        <taxon>Piperales</taxon>
        <taxon>Aristolochiaceae</taxon>
        <taxon>Aristolochia</taxon>
    </lineage>
</organism>
<dbReference type="Proteomes" id="UP000825729">
    <property type="component" value="Unassembled WGS sequence"/>
</dbReference>
<reference evidence="7 8" key="1">
    <citation type="submission" date="2021-07" db="EMBL/GenBank/DDBJ databases">
        <title>The Aristolochia fimbriata genome: insights into angiosperm evolution, floral development and chemical biosynthesis.</title>
        <authorList>
            <person name="Jiao Y."/>
        </authorList>
    </citation>
    <scope>NUCLEOTIDE SEQUENCE [LARGE SCALE GENOMIC DNA]</scope>
    <source>
        <strain evidence="7">IBCAS-2021</strain>
        <tissue evidence="7">Leaf</tissue>
    </source>
</reference>
<accession>A0AAV7EF50</accession>
<keyword evidence="3" id="KW-0949">S-adenosyl-L-methionine</keyword>
<dbReference type="SUPFAM" id="SSF46785">
    <property type="entry name" value="Winged helix' DNA-binding domain"/>
    <property type="match status" value="1"/>
</dbReference>
<comment type="caution">
    <text evidence="7">The sequence shown here is derived from an EMBL/GenBank/DDBJ whole genome shotgun (WGS) entry which is preliminary data.</text>
</comment>
<evidence type="ECO:0000256" key="1">
    <source>
        <dbReference type="ARBA" id="ARBA00022603"/>
    </source>
</evidence>
<gene>
    <name evidence="7" type="ORF">H6P81_013585</name>
</gene>
<dbReference type="SUPFAM" id="SSF53335">
    <property type="entry name" value="S-adenosyl-L-methionine-dependent methyltransferases"/>
    <property type="match status" value="1"/>
</dbReference>
<dbReference type="Gene3D" id="1.10.10.10">
    <property type="entry name" value="Winged helix-like DNA-binding domain superfamily/Winged helix DNA-binding domain"/>
    <property type="match status" value="1"/>
</dbReference>
<evidence type="ECO:0000256" key="3">
    <source>
        <dbReference type="ARBA" id="ARBA00022691"/>
    </source>
</evidence>
<dbReference type="Pfam" id="PF08100">
    <property type="entry name" value="Dimerisation"/>
    <property type="match status" value="1"/>
</dbReference>
<dbReference type="GO" id="GO:0008171">
    <property type="term" value="F:O-methyltransferase activity"/>
    <property type="evidence" value="ECO:0007669"/>
    <property type="project" value="InterPro"/>
</dbReference>
<dbReference type="AlphaFoldDB" id="A0AAV7EF50"/>
<dbReference type="GO" id="GO:0032259">
    <property type="term" value="P:methylation"/>
    <property type="evidence" value="ECO:0007669"/>
    <property type="project" value="UniProtKB-KW"/>
</dbReference>
<proteinExistence type="predicted"/>
<dbReference type="InterPro" id="IPR016461">
    <property type="entry name" value="COMT-like"/>
</dbReference>
<keyword evidence="8" id="KW-1185">Reference proteome</keyword>
<evidence type="ECO:0000256" key="2">
    <source>
        <dbReference type="ARBA" id="ARBA00022679"/>
    </source>
</evidence>
<dbReference type="InterPro" id="IPR029063">
    <property type="entry name" value="SAM-dependent_MTases_sf"/>
</dbReference>
<evidence type="ECO:0000256" key="4">
    <source>
        <dbReference type="PIRSR" id="PIRSR005739-1"/>
    </source>
</evidence>
<dbReference type="GO" id="GO:0046983">
    <property type="term" value="F:protein dimerization activity"/>
    <property type="evidence" value="ECO:0007669"/>
    <property type="project" value="InterPro"/>
</dbReference>
<keyword evidence="2" id="KW-0808">Transferase</keyword>
<name>A0AAV7EF50_ARIFI</name>
<dbReference type="PIRSF" id="PIRSF005739">
    <property type="entry name" value="O-mtase"/>
    <property type="match status" value="1"/>
</dbReference>
<dbReference type="InterPro" id="IPR012967">
    <property type="entry name" value="COMT_dimerisation"/>
</dbReference>
<evidence type="ECO:0000313" key="7">
    <source>
        <dbReference type="EMBL" id="KAG9447457.1"/>
    </source>
</evidence>
<evidence type="ECO:0000313" key="8">
    <source>
        <dbReference type="Proteomes" id="UP000825729"/>
    </source>
</evidence>
<evidence type="ECO:0000259" key="5">
    <source>
        <dbReference type="Pfam" id="PF00891"/>
    </source>
</evidence>
<dbReference type="Gene3D" id="3.40.50.150">
    <property type="entry name" value="Vaccinia Virus protein VP39"/>
    <property type="match status" value="1"/>
</dbReference>
<dbReference type="InterPro" id="IPR001077">
    <property type="entry name" value="COMT_C"/>
</dbReference>
<dbReference type="EMBL" id="JAINDJ010000005">
    <property type="protein sequence ID" value="KAG9447457.1"/>
    <property type="molecule type" value="Genomic_DNA"/>
</dbReference>
<feature type="active site" description="Proton acceptor" evidence="4">
    <location>
        <position position="268"/>
    </location>
</feature>
<dbReference type="PANTHER" id="PTHR11746">
    <property type="entry name" value="O-METHYLTRANSFERASE"/>
    <property type="match status" value="1"/>
</dbReference>
<dbReference type="InterPro" id="IPR036388">
    <property type="entry name" value="WH-like_DNA-bd_sf"/>
</dbReference>